<sequence>MPSIEINNISDLENPSVNFGDRADPLSVTTVLQLLKCEGTGIQCQDFSKLFNQDSIAIKVASRDVYSEFTYNVNETHDVQELWPDLNKLNVASLVLAQLEVTKINGSTPEHQLAFNARMIQLLEPENTDILSSLSDTLKQKVVSLIDNIENKDPKPNNWDSLIPLRTAALSSVASNKENLSNQHMSPPPPTRRSQSASTTPLQLLPQQTQPHVSVNNEPVVKKEPDDFNPMFIPPVHNESQFPNVEHAQAVPGNYQININQVQHATQQQDSYMYSQQSQQHPMPVNQNYHIQSQPQQQFHHQQQIYQPQQQAPLQGHLTANTQAQGYAVTNNNSPYQTQFQTQNPLPQQQQQQQQQLQQQQQQQQQILVPSPANIAAAQIAVNNNNNHFNGQQQEQPQQQLPML</sequence>
<feature type="compositionally biased region" description="Low complexity" evidence="1">
    <location>
        <begin position="267"/>
        <end position="280"/>
    </location>
</feature>
<reference evidence="2" key="2">
    <citation type="submission" date="2021-01" db="EMBL/GenBank/DDBJ databases">
        <authorList>
            <person name="Schikora-Tamarit M.A."/>
        </authorList>
    </citation>
    <scope>NUCLEOTIDE SEQUENCE</scope>
    <source>
        <strain evidence="2">CBS2887</strain>
    </source>
</reference>
<evidence type="ECO:0000313" key="2">
    <source>
        <dbReference type="EMBL" id="KAH3673104.1"/>
    </source>
</evidence>
<evidence type="ECO:0000256" key="1">
    <source>
        <dbReference type="SAM" id="MobiDB-lite"/>
    </source>
</evidence>
<comment type="caution">
    <text evidence="2">The sequence shown here is derived from an EMBL/GenBank/DDBJ whole genome shotgun (WGS) entry which is preliminary data.</text>
</comment>
<feature type="non-terminal residue" evidence="2">
    <location>
        <position position="404"/>
    </location>
</feature>
<name>A0A9P8PKK0_WICPI</name>
<evidence type="ECO:0000313" key="3">
    <source>
        <dbReference type="Proteomes" id="UP000774326"/>
    </source>
</evidence>
<accession>A0A9P8PKK0</accession>
<feature type="compositionally biased region" description="Low complexity" evidence="1">
    <location>
        <begin position="199"/>
        <end position="211"/>
    </location>
</feature>
<feature type="compositionally biased region" description="Polar residues" evidence="1">
    <location>
        <begin position="174"/>
        <end position="185"/>
    </location>
</feature>
<dbReference type="EMBL" id="JAEUBG010005712">
    <property type="protein sequence ID" value="KAH3673104.1"/>
    <property type="molecule type" value="Genomic_DNA"/>
</dbReference>
<reference evidence="2" key="1">
    <citation type="journal article" date="2021" name="Open Biol.">
        <title>Shared evolutionary footprints suggest mitochondrial oxidative damage underlies multiple complex I losses in fungi.</title>
        <authorList>
            <person name="Schikora-Tamarit M.A."/>
            <person name="Marcet-Houben M."/>
            <person name="Nosek J."/>
            <person name="Gabaldon T."/>
        </authorList>
    </citation>
    <scope>NUCLEOTIDE SEQUENCE</scope>
    <source>
        <strain evidence="2">CBS2887</strain>
    </source>
</reference>
<feature type="compositionally biased region" description="Low complexity" evidence="1">
    <location>
        <begin position="337"/>
        <end position="357"/>
    </location>
</feature>
<dbReference type="Proteomes" id="UP000774326">
    <property type="component" value="Unassembled WGS sequence"/>
</dbReference>
<feature type="region of interest" description="Disordered" evidence="1">
    <location>
        <begin position="174"/>
        <end position="220"/>
    </location>
</feature>
<feature type="region of interest" description="Disordered" evidence="1">
    <location>
        <begin position="329"/>
        <end position="357"/>
    </location>
</feature>
<organism evidence="2 3">
    <name type="scientific">Wickerhamomyces pijperi</name>
    <name type="common">Yeast</name>
    <name type="synonym">Pichia pijperi</name>
    <dbReference type="NCBI Taxonomy" id="599730"/>
    <lineage>
        <taxon>Eukaryota</taxon>
        <taxon>Fungi</taxon>
        <taxon>Dikarya</taxon>
        <taxon>Ascomycota</taxon>
        <taxon>Saccharomycotina</taxon>
        <taxon>Saccharomycetes</taxon>
        <taxon>Phaffomycetales</taxon>
        <taxon>Wickerhamomycetaceae</taxon>
        <taxon>Wickerhamomyces</taxon>
    </lineage>
</organism>
<keyword evidence="3" id="KW-1185">Reference proteome</keyword>
<dbReference type="AlphaFoldDB" id="A0A9P8PKK0"/>
<gene>
    <name evidence="2" type="ORF">WICPIJ_009910</name>
</gene>
<feature type="region of interest" description="Disordered" evidence="1">
    <location>
        <begin position="263"/>
        <end position="283"/>
    </location>
</feature>
<protein>
    <submittedName>
        <fullName evidence="2">Uncharacterized protein</fullName>
    </submittedName>
</protein>
<proteinExistence type="predicted"/>